<gene>
    <name evidence="1" type="ORF">MNBD_BACTEROID05-491</name>
</gene>
<evidence type="ECO:0000313" key="1">
    <source>
        <dbReference type="EMBL" id="VAW19972.1"/>
    </source>
</evidence>
<feature type="non-terminal residue" evidence="1">
    <location>
        <position position="1"/>
    </location>
</feature>
<dbReference type="AlphaFoldDB" id="A0A3B0U017"/>
<protein>
    <submittedName>
        <fullName evidence="1">Uncharacterized protein</fullName>
    </submittedName>
</protein>
<name>A0A3B0U017_9ZZZZ</name>
<organism evidence="1">
    <name type="scientific">hydrothermal vent metagenome</name>
    <dbReference type="NCBI Taxonomy" id="652676"/>
    <lineage>
        <taxon>unclassified sequences</taxon>
        <taxon>metagenomes</taxon>
        <taxon>ecological metagenomes</taxon>
    </lineage>
</organism>
<proteinExistence type="predicted"/>
<reference evidence="1" key="1">
    <citation type="submission" date="2018-06" db="EMBL/GenBank/DDBJ databases">
        <authorList>
            <person name="Zhirakovskaya E."/>
        </authorList>
    </citation>
    <scope>NUCLEOTIDE SEQUENCE</scope>
</reference>
<accession>A0A3B0U017</accession>
<sequence>EISFNGIERPMPLLDSQLIEALQLLIDWRIANGWGVTPTGYIDLDTPLFLVNKSKGFATNNIIKDGKQKVSAQSINRVIKKRFELNRIEGNIESGLRTWTLNRHHEGRDAKAIWMLRGDLRFDTVQNIIRNDNIRLGALVENVY</sequence>
<dbReference type="EMBL" id="UOEN01000517">
    <property type="protein sequence ID" value="VAW19972.1"/>
    <property type="molecule type" value="Genomic_DNA"/>
</dbReference>